<dbReference type="EnsemblPlants" id="EMT27928">
    <property type="protein sequence ID" value="EMT27928"/>
    <property type="gene ID" value="F775_14522"/>
</dbReference>
<evidence type="ECO:0000313" key="7">
    <source>
        <dbReference type="EnsemblPlants" id="EMT27928"/>
    </source>
</evidence>
<proteinExistence type="predicted"/>
<dbReference type="InterPro" id="IPR017930">
    <property type="entry name" value="Myb_dom"/>
</dbReference>
<dbReference type="CDD" id="cd00167">
    <property type="entry name" value="SANT"/>
    <property type="match status" value="2"/>
</dbReference>
<keyword evidence="6" id="KW-0539">Nucleus</keyword>
<keyword evidence="4" id="KW-0238">DNA-binding</keyword>
<dbReference type="SMART" id="SM00717">
    <property type="entry name" value="SANT"/>
    <property type="match status" value="2"/>
</dbReference>
<sequence>MASLRDMLLNQELAADEYGRFERYTPSSAHGFSHFQQADSPPTGVPDTGSLVSGFGMPPSTFIMPEGTHTAAGYGAEAVPVEIPVVRRQRSASRNTPASYRGPWTEEEDELLKRLVHEHGEHKWAIISEHLPPRIGKQCRERWTNQLRPGIKKEHIWTEADDILLIDAQKARGNFWSSIARCLPGRSENAVKNHWNATRRSLKSKRRFKKTSQQAAPGQFTLLEEYIRDKMMADENVAPPSPSSGLGYDGQVFPNAAAMLAVSNPPGMGQYLHPANAAGSSSQARIMNLSVPLPDLNAAYSGEMLERYYDPASFPTYSNNNLLHHGPEPAFLQMFSAQGRMLAACTNLKLFPLPQHLGGGYYGSETGSSSAGGSSDQDEDVVQMASREFQLDLTGPHWLQLTRSVHRIDPVPIH</sequence>
<dbReference type="Pfam" id="PF00249">
    <property type="entry name" value="Myb_DNA-binding"/>
    <property type="match status" value="2"/>
</dbReference>
<evidence type="ECO:0000256" key="1">
    <source>
        <dbReference type="ARBA" id="ARBA00004123"/>
    </source>
</evidence>
<evidence type="ECO:0000256" key="3">
    <source>
        <dbReference type="ARBA" id="ARBA00023015"/>
    </source>
</evidence>
<dbReference type="Gene3D" id="1.10.10.60">
    <property type="entry name" value="Homeodomain-like"/>
    <property type="match status" value="2"/>
</dbReference>
<dbReference type="SUPFAM" id="SSF46689">
    <property type="entry name" value="Homeodomain-like"/>
    <property type="match status" value="1"/>
</dbReference>
<reference evidence="7" key="1">
    <citation type="submission" date="2015-06" db="UniProtKB">
        <authorList>
            <consortium name="EnsemblPlants"/>
        </authorList>
    </citation>
    <scope>IDENTIFICATION</scope>
</reference>
<dbReference type="GO" id="GO:0000981">
    <property type="term" value="F:DNA-binding transcription factor activity, RNA polymerase II-specific"/>
    <property type="evidence" value="ECO:0007669"/>
    <property type="project" value="TreeGrafter"/>
</dbReference>
<dbReference type="FunFam" id="1.10.10.60:FF:000060">
    <property type="entry name" value="MYB transcription factor"/>
    <property type="match status" value="1"/>
</dbReference>
<dbReference type="AlphaFoldDB" id="M8C1L2"/>
<dbReference type="PROSITE" id="PS50090">
    <property type="entry name" value="MYB_LIKE"/>
    <property type="match status" value="2"/>
</dbReference>
<name>M8C1L2_AEGTA</name>
<dbReference type="PANTHER" id="PTHR45614">
    <property type="entry name" value="MYB PROTEIN-RELATED"/>
    <property type="match status" value="1"/>
</dbReference>
<dbReference type="InterPro" id="IPR009057">
    <property type="entry name" value="Homeodomain-like_sf"/>
</dbReference>
<dbReference type="InterPro" id="IPR001005">
    <property type="entry name" value="SANT/Myb"/>
</dbReference>
<comment type="subcellular location">
    <subcellularLocation>
        <location evidence="1">Nucleus</location>
    </subcellularLocation>
</comment>
<dbReference type="PANTHER" id="PTHR45614:SF284">
    <property type="match status" value="1"/>
</dbReference>
<dbReference type="GO" id="GO:0000978">
    <property type="term" value="F:RNA polymerase II cis-regulatory region sequence-specific DNA binding"/>
    <property type="evidence" value="ECO:0007669"/>
    <property type="project" value="TreeGrafter"/>
</dbReference>
<evidence type="ECO:0000256" key="2">
    <source>
        <dbReference type="ARBA" id="ARBA00022737"/>
    </source>
</evidence>
<keyword evidence="2" id="KW-0677">Repeat</keyword>
<keyword evidence="3" id="KW-0805">Transcription regulation</keyword>
<dbReference type="SMR" id="M8C1L2"/>
<evidence type="ECO:0000256" key="5">
    <source>
        <dbReference type="ARBA" id="ARBA00023163"/>
    </source>
</evidence>
<organism evidence="7">
    <name type="scientific">Aegilops tauschii</name>
    <name type="common">Tausch's goatgrass</name>
    <name type="synonym">Aegilops squarrosa</name>
    <dbReference type="NCBI Taxonomy" id="37682"/>
    <lineage>
        <taxon>Eukaryota</taxon>
        <taxon>Viridiplantae</taxon>
        <taxon>Streptophyta</taxon>
        <taxon>Embryophyta</taxon>
        <taxon>Tracheophyta</taxon>
        <taxon>Spermatophyta</taxon>
        <taxon>Magnoliopsida</taxon>
        <taxon>Liliopsida</taxon>
        <taxon>Poales</taxon>
        <taxon>Poaceae</taxon>
        <taxon>BOP clade</taxon>
        <taxon>Pooideae</taxon>
        <taxon>Triticodae</taxon>
        <taxon>Triticeae</taxon>
        <taxon>Triticinae</taxon>
        <taxon>Aegilops</taxon>
    </lineage>
</organism>
<keyword evidence="5" id="KW-0804">Transcription</keyword>
<evidence type="ECO:0000256" key="4">
    <source>
        <dbReference type="ARBA" id="ARBA00023125"/>
    </source>
</evidence>
<dbReference type="InterPro" id="IPR050560">
    <property type="entry name" value="MYB_TF"/>
</dbReference>
<dbReference type="GO" id="GO:0005634">
    <property type="term" value="C:nucleus"/>
    <property type="evidence" value="ECO:0007669"/>
    <property type="project" value="UniProtKB-SubCell"/>
</dbReference>
<protein>
    <submittedName>
        <fullName evidence="7">Transcription factor MYB98</fullName>
    </submittedName>
</protein>
<dbReference type="PROSITE" id="PS51294">
    <property type="entry name" value="HTH_MYB"/>
    <property type="match status" value="2"/>
</dbReference>
<accession>M8C1L2</accession>
<evidence type="ECO:0000256" key="6">
    <source>
        <dbReference type="ARBA" id="ARBA00023242"/>
    </source>
</evidence>